<dbReference type="AlphaFoldDB" id="A0A174UND3"/>
<evidence type="ECO:0000313" key="6">
    <source>
        <dbReference type="Proteomes" id="UP000427825"/>
    </source>
</evidence>
<name>A0A174UND3_9BACE</name>
<evidence type="ECO:0000313" key="2">
    <source>
        <dbReference type="EMBL" id="CUQ49787.1"/>
    </source>
</evidence>
<protein>
    <submittedName>
        <fullName evidence="1">Uncharacterized protein</fullName>
    </submittedName>
</protein>
<dbReference type="Proteomes" id="UP000427825">
    <property type="component" value="Unassembled WGS sequence"/>
</dbReference>
<evidence type="ECO:0000313" key="3">
    <source>
        <dbReference type="EMBL" id="KAA5476786.1"/>
    </source>
</evidence>
<gene>
    <name evidence="1" type="ORF">ERS852494_04314</name>
    <name evidence="2" type="ORF">ERS852558_03864</name>
    <name evidence="3" type="ORF">F2Y39_12680</name>
</gene>
<evidence type="ECO:0000313" key="1">
    <source>
        <dbReference type="EMBL" id="CUQ21195.1"/>
    </source>
</evidence>
<dbReference type="EMBL" id="CZBL01000019">
    <property type="protein sequence ID" value="CUQ49787.1"/>
    <property type="molecule type" value="Genomic_DNA"/>
</dbReference>
<evidence type="ECO:0000313" key="5">
    <source>
        <dbReference type="Proteomes" id="UP000095725"/>
    </source>
</evidence>
<reference evidence="3 6" key="2">
    <citation type="journal article" date="2019" name="Nat. Med.">
        <title>A library of human gut bacterial isolates paired with longitudinal multiomics data enables mechanistic microbiome research.</title>
        <authorList>
            <person name="Poyet M."/>
            <person name="Groussin M."/>
            <person name="Gibbons S.M."/>
            <person name="Avila-Pacheco J."/>
            <person name="Jiang X."/>
            <person name="Kearney S.M."/>
            <person name="Perrotta A.R."/>
            <person name="Berdy B."/>
            <person name="Zhao S."/>
            <person name="Lieberman T.D."/>
            <person name="Swanson P.K."/>
            <person name="Smith M."/>
            <person name="Roesemann S."/>
            <person name="Alexander J.E."/>
            <person name="Rich S.A."/>
            <person name="Livny J."/>
            <person name="Vlamakis H."/>
            <person name="Clish C."/>
            <person name="Bullock K."/>
            <person name="Deik A."/>
            <person name="Scott J."/>
            <person name="Pierce K.A."/>
            <person name="Xavier R.J."/>
            <person name="Alm E.J."/>
        </authorList>
    </citation>
    <scope>NUCLEOTIDE SEQUENCE [LARGE SCALE GENOMIC DNA]</scope>
    <source>
        <strain evidence="3 6">BIOML-A25</strain>
    </source>
</reference>
<dbReference type="EMBL" id="CZAI01000017">
    <property type="protein sequence ID" value="CUQ21195.1"/>
    <property type="molecule type" value="Genomic_DNA"/>
</dbReference>
<proteinExistence type="predicted"/>
<dbReference type="RefSeq" id="WP_055173775.1">
    <property type="nucleotide sequence ID" value="NZ_CAXSUM010000024.1"/>
</dbReference>
<dbReference type="Proteomes" id="UP000095657">
    <property type="component" value="Unassembled WGS sequence"/>
</dbReference>
<dbReference type="STRING" id="47678.ERS852494_04314"/>
<dbReference type="EMBL" id="VVYJ01000006">
    <property type="protein sequence ID" value="KAA5476786.1"/>
    <property type="molecule type" value="Genomic_DNA"/>
</dbReference>
<dbReference type="Proteomes" id="UP000095725">
    <property type="component" value="Unassembled WGS sequence"/>
</dbReference>
<reference evidence="4 5" key="1">
    <citation type="submission" date="2015-09" db="EMBL/GenBank/DDBJ databases">
        <authorList>
            <consortium name="Pathogen Informatics"/>
        </authorList>
    </citation>
    <scope>NUCLEOTIDE SEQUENCE [LARGE SCALE GENOMIC DNA]</scope>
    <source>
        <strain evidence="1 4">2789STDY5834880</strain>
        <strain evidence="2 5">2789STDY5834946</strain>
    </source>
</reference>
<organism evidence="1 4">
    <name type="scientific">Bacteroides caccae</name>
    <dbReference type="NCBI Taxonomy" id="47678"/>
    <lineage>
        <taxon>Bacteria</taxon>
        <taxon>Pseudomonadati</taxon>
        <taxon>Bacteroidota</taxon>
        <taxon>Bacteroidia</taxon>
        <taxon>Bacteroidales</taxon>
        <taxon>Bacteroidaceae</taxon>
        <taxon>Bacteroides</taxon>
    </lineage>
</organism>
<evidence type="ECO:0000313" key="4">
    <source>
        <dbReference type="Proteomes" id="UP000095657"/>
    </source>
</evidence>
<sequence>MALEPKQLVYQGTFGKEDNPLPKVKYEDIPKERRKKLHRKRLYNVVPEEFEEWLAVELDFNKYRYISEGIDFEHTKKRLADEEDQKSLAQYYRAEYNHMQKFAIWEEEHLTPLVKELTGMAKSNPQYDCHFLYKLERQKLVCMEAYLSHSRVADASGEYVGKKWLVLCINLLDYILEYKEIIKAQIKRMNLRNLHGLVDAYTIQQFKKEKYAKKDRQCMKTFHGKDIYVRKMERLYHLIRLYKTRFWWE</sequence>
<accession>A0A174UND3</accession>